<evidence type="ECO:0000313" key="1">
    <source>
        <dbReference type="EMBL" id="PON69364.1"/>
    </source>
</evidence>
<sequence length="101" mass="11172">MSLKKIPSGNLERESSLKKRTVKLQRLGQGFKLPKQADVWSWIMDCGSGVERCRVGVMEVDSTSGDYLIEMEKKKEILGLGTLLLAVLSVECENTVKGRGS</sequence>
<dbReference type="Proteomes" id="UP000237105">
    <property type="component" value="Unassembled WGS sequence"/>
</dbReference>
<comment type="caution">
    <text evidence="1">The sequence shown here is derived from an EMBL/GenBank/DDBJ whole genome shotgun (WGS) entry which is preliminary data.</text>
</comment>
<dbReference type="AlphaFoldDB" id="A0A2P5D7V0"/>
<gene>
    <name evidence="1" type="ORF">PanWU01x14_088050</name>
</gene>
<evidence type="ECO:0000313" key="2">
    <source>
        <dbReference type="Proteomes" id="UP000237105"/>
    </source>
</evidence>
<keyword evidence="2" id="KW-1185">Reference proteome</keyword>
<protein>
    <submittedName>
        <fullName evidence="1">Uncharacterized protein</fullName>
    </submittedName>
</protein>
<proteinExistence type="predicted"/>
<accession>A0A2P5D7V0</accession>
<dbReference type="EMBL" id="JXTB01000056">
    <property type="protein sequence ID" value="PON69364.1"/>
    <property type="molecule type" value="Genomic_DNA"/>
</dbReference>
<name>A0A2P5D7V0_PARAD</name>
<organism evidence="1 2">
    <name type="scientific">Parasponia andersonii</name>
    <name type="common">Sponia andersonii</name>
    <dbReference type="NCBI Taxonomy" id="3476"/>
    <lineage>
        <taxon>Eukaryota</taxon>
        <taxon>Viridiplantae</taxon>
        <taxon>Streptophyta</taxon>
        <taxon>Embryophyta</taxon>
        <taxon>Tracheophyta</taxon>
        <taxon>Spermatophyta</taxon>
        <taxon>Magnoliopsida</taxon>
        <taxon>eudicotyledons</taxon>
        <taxon>Gunneridae</taxon>
        <taxon>Pentapetalae</taxon>
        <taxon>rosids</taxon>
        <taxon>fabids</taxon>
        <taxon>Rosales</taxon>
        <taxon>Cannabaceae</taxon>
        <taxon>Parasponia</taxon>
    </lineage>
</organism>
<reference evidence="2" key="1">
    <citation type="submission" date="2016-06" db="EMBL/GenBank/DDBJ databases">
        <title>Parallel loss of symbiosis genes in relatives of nitrogen-fixing non-legume Parasponia.</title>
        <authorList>
            <person name="Van Velzen R."/>
            <person name="Holmer R."/>
            <person name="Bu F."/>
            <person name="Rutten L."/>
            <person name="Van Zeijl A."/>
            <person name="Liu W."/>
            <person name="Santuari L."/>
            <person name="Cao Q."/>
            <person name="Sharma T."/>
            <person name="Shen D."/>
            <person name="Roswanjaya Y."/>
            <person name="Wardhani T."/>
            <person name="Kalhor M.S."/>
            <person name="Jansen J."/>
            <person name="Van den Hoogen J."/>
            <person name="Gungor B."/>
            <person name="Hartog M."/>
            <person name="Hontelez J."/>
            <person name="Verver J."/>
            <person name="Yang W.-C."/>
            <person name="Schijlen E."/>
            <person name="Repin R."/>
            <person name="Schilthuizen M."/>
            <person name="Schranz E."/>
            <person name="Heidstra R."/>
            <person name="Miyata K."/>
            <person name="Fedorova E."/>
            <person name="Kohlen W."/>
            <person name="Bisseling T."/>
            <person name="Smit S."/>
            <person name="Geurts R."/>
        </authorList>
    </citation>
    <scope>NUCLEOTIDE SEQUENCE [LARGE SCALE GENOMIC DNA]</scope>
    <source>
        <strain evidence="2">cv. WU1-14</strain>
    </source>
</reference>